<dbReference type="GO" id="GO:0006104">
    <property type="term" value="P:succinyl-CoA metabolic process"/>
    <property type="evidence" value="ECO:0007669"/>
    <property type="project" value="TreeGrafter"/>
</dbReference>
<dbReference type="EC" id="6.2.1.5" evidence="6 7"/>
<feature type="domain" description="ATP-grasp" evidence="5">
    <location>
        <begin position="10"/>
        <end position="219"/>
    </location>
</feature>
<keyword evidence="2 6" id="KW-0436">Ligase</keyword>
<dbReference type="InterPro" id="IPR013815">
    <property type="entry name" value="ATP_grasp_subdomain_1"/>
</dbReference>
<dbReference type="GO" id="GO:0005524">
    <property type="term" value="F:ATP binding"/>
    <property type="evidence" value="ECO:0007669"/>
    <property type="project" value="UniProtKB-UniRule"/>
</dbReference>
<dbReference type="RefSeq" id="WP_240985791.1">
    <property type="nucleotide sequence ID" value="NZ_CDGJ01000081.1"/>
</dbReference>
<dbReference type="AlphaFoldDB" id="A0A8S0X6C8"/>
<dbReference type="EMBL" id="LR746496">
    <property type="protein sequence ID" value="CAA7602420.1"/>
    <property type="molecule type" value="Genomic_DNA"/>
</dbReference>
<dbReference type="InterPro" id="IPR013650">
    <property type="entry name" value="ATP-grasp_succ-CoA_synth-type"/>
</dbReference>
<dbReference type="PROSITE" id="PS50975">
    <property type="entry name" value="ATP_GRASP"/>
    <property type="match status" value="1"/>
</dbReference>
<gene>
    <name evidence="7" type="ORF">DEACI_2821</name>
    <name evidence="6" type="ORF">DEACI_3094</name>
</gene>
<keyword evidence="1" id="KW-0816">Tricarboxylic acid cycle</keyword>
<evidence type="ECO:0000256" key="4">
    <source>
        <dbReference type="PROSITE-ProRule" id="PRU00409"/>
    </source>
</evidence>
<reference evidence="6" key="2">
    <citation type="submission" date="2020-01" db="EMBL/GenBank/DDBJ databases">
        <authorList>
            <person name="Hornung B."/>
        </authorList>
    </citation>
    <scope>NUCLEOTIDE SEQUENCE</scope>
    <source>
        <strain evidence="6">PacBioINE</strain>
    </source>
</reference>
<dbReference type="PIRSF" id="PIRSF001554">
    <property type="entry name" value="SucCS_beta"/>
    <property type="match status" value="1"/>
</dbReference>
<reference evidence="7" key="1">
    <citation type="submission" date="2014-11" db="EMBL/GenBank/DDBJ databases">
        <authorList>
            <person name="Hornung B.V."/>
        </authorList>
    </citation>
    <scope>NUCLEOTIDE SEQUENCE</scope>
    <source>
        <strain evidence="7">INE</strain>
    </source>
</reference>
<dbReference type="InterPro" id="IPR011761">
    <property type="entry name" value="ATP-grasp"/>
</dbReference>
<organism evidence="6">
    <name type="scientific">Acididesulfobacillus acetoxydans</name>
    <dbReference type="NCBI Taxonomy" id="1561005"/>
    <lineage>
        <taxon>Bacteria</taxon>
        <taxon>Bacillati</taxon>
        <taxon>Bacillota</taxon>
        <taxon>Clostridia</taxon>
        <taxon>Eubacteriales</taxon>
        <taxon>Peptococcaceae</taxon>
        <taxon>Acididesulfobacillus</taxon>
    </lineage>
</organism>
<evidence type="ECO:0000313" key="8">
    <source>
        <dbReference type="Proteomes" id="UP001071230"/>
    </source>
</evidence>
<evidence type="ECO:0000313" key="6">
    <source>
        <dbReference type="EMBL" id="CAA7602420.1"/>
    </source>
</evidence>
<dbReference type="GO" id="GO:0006099">
    <property type="term" value="P:tricarboxylic acid cycle"/>
    <property type="evidence" value="ECO:0007669"/>
    <property type="project" value="UniProtKB-KW"/>
</dbReference>
<dbReference type="Gene3D" id="3.30.470.20">
    <property type="entry name" value="ATP-grasp fold, B domain"/>
    <property type="match status" value="1"/>
</dbReference>
<dbReference type="InterPro" id="IPR005809">
    <property type="entry name" value="Succ_CoA_ligase-like_bsu"/>
</dbReference>
<sequence>MAKFLEHEGKAWLRKAGIPVPKGRAASTAEEAGRAAAELGGPVAVKGQVQAGGRGKAGIVKLVSAAEEAEAAAGEILARTVKGLPIRQVLVEEKLDIKNEYYCSFVVNGGREARSPMLMFSREGGMDIESVPEELIYKVNVDPIYGLRVYEAVDLCARAGIPAADLGKFAAFLTKLSEAYKRYDCQTLEINPFVQTGSGDLVCADCKMEIDNSAVGRHPEFGIRIARDLPGDPTELDFIGWSIEETDARGTGFLMNMGFDEVSPGYIGYHPIGGGSAMMGLDALNQVGLKPANYADTSGNPVGSKIYRVAKAVLSQPNIEGYLLGGFMMANQEQWHHAHALVKVLREVLPTQKPGLPCVLLLCGNREAESQEILKKGLADLMTPDGPGRRIEIYGKEHVTDTKFIGERLLALTREYRAEKEAQGK</sequence>
<keyword evidence="4" id="KW-0067">ATP-binding</keyword>
<evidence type="ECO:0000256" key="1">
    <source>
        <dbReference type="ARBA" id="ARBA00022532"/>
    </source>
</evidence>
<evidence type="ECO:0000259" key="5">
    <source>
        <dbReference type="PROSITE" id="PS50975"/>
    </source>
</evidence>
<name>A0A8S0X6C8_9FIRM</name>
<dbReference type="Proteomes" id="UP001071230">
    <property type="component" value="Unassembled WGS sequence"/>
</dbReference>
<evidence type="ECO:0000313" key="7">
    <source>
        <dbReference type="EMBL" id="CEJ08345.1"/>
    </source>
</evidence>
<evidence type="ECO:0000256" key="3">
    <source>
        <dbReference type="ARBA" id="ARBA00022741"/>
    </source>
</evidence>
<dbReference type="KEGG" id="aacx:DEACI_3094"/>
<dbReference type="SUPFAM" id="SSF56059">
    <property type="entry name" value="Glutathione synthetase ATP-binding domain-like"/>
    <property type="match status" value="1"/>
</dbReference>
<evidence type="ECO:0000256" key="2">
    <source>
        <dbReference type="ARBA" id="ARBA00022598"/>
    </source>
</evidence>
<keyword evidence="3 4" id="KW-0547">Nucleotide-binding</keyword>
<dbReference type="GO" id="GO:0042709">
    <property type="term" value="C:succinate-CoA ligase complex"/>
    <property type="evidence" value="ECO:0007669"/>
    <property type="project" value="TreeGrafter"/>
</dbReference>
<dbReference type="Gene3D" id="3.40.50.261">
    <property type="entry name" value="Succinyl-CoA synthetase domains"/>
    <property type="match status" value="1"/>
</dbReference>
<proteinExistence type="predicted"/>
<keyword evidence="8" id="KW-1185">Reference proteome</keyword>
<dbReference type="GO" id="GO:0005829">
    <property type="term" value="C:cytosol"/>
    <property type="evidence" value="ECO:0007669"/>
    <property type="project" value="TreeGrafter"/>
</dbReference>
<dbReference type="InterPro" id="IPR016102">
    <property type="entry name" value="Succinyl-CoA_synth-like"/>
</dbReference>
<dbReference type="GO" id="GO:0004775">
    <property type="term" value="F:succinate-CoA ligase (ADP-forming) activity"/>
    <property type="evidence" value="ECO:0007669"/>
    <property type="project" value="UniProtKB-EC"/>
</dbReference>
<dbReference type="PANTHER" id="PTHR11815">
    <property type="entry name" value="SUCCINYL-COA SYNTHETASE BETA CHAIN"/>
    <property type="match status" value="1"/>
</dbReference>
<dbReference type="PANTHER" id="PTHR11815:SF10">
    <property type="entry name" value="SUCCINATE--COA LIGASE [GDP-FORMING] SUBUNIT BETA, MITOCHONDRIAL"/>
    <property type="match status" value="1"/>
</dbReference>
<dbReference type="Gene3D" id="3.30.1490.20">
    <property type="entry name" value="ATP-grasp fold, A domain"/>
    <property type="match status" value="1"/>
</dbReference>
<dbReference type="SUPFAM" id="SSF52210">
    <property type="entry name" value="Succinyl-CoA synthetase domains"/>
    <property type="match status" value="1"/>
</dbReference>
<accession>A0A8S0X6C8</accession>
<dbReference type="EMBL" id="CDGJ01000081">
    <property type="protein sequence ID" value="CEJ08345.1"/>
    <property type="molecule type" value="Genomic_DNA"/>
</dbReference>
<dbReference type="Proteomes" id="UP000836597">
    <property type="component" value="Chromosome"/>
</dbReference>
<dbReference type="Pfam" id="PF08442">
    <property type="entry name" value="ATP-grasp_2"/>
    <property type="match status" value="1"/>
</dbReference>
<protein>
    <submittedName>
        <fullName evidence="6">Succinate-CoA ligase (ADP-forming)</fullName>
        <ecNumber evidence="6 7">6.2.1.5</ecNumber>
    </submittedName>
    <submittedName>
        <fullName evidence="7">Succinyl-CoA ligase [ADP-forming] subunit beta</fullName>
    </submittedName>
</protein>
<dbReference type="GO" id="GO:0046872">
    <property type="term" value="F:metal ion binding"/>
    <property type="evidence" value="ECO:0007669"/>
    <property type="project" value="InterPro"/>
</dbReference>